<protein>
    <submittedName>
        <fullName evidence="2">Cellular inhibitor of PP2A</fullName>
    </submittedName>
</protein>
<dbReference type="InterPro" id="IPR042510">
    <property type="entry name" value="CIP2A"/>
</dbReference>
<name>A0A4W5KRQ2_9TELE</name>
<dbReference type="STRING" id="62062.ENSHHUP00000013055"/>
<dbReference type="Proteomes" id="UP000314982">
    <property type="component" value="Unassembled WGS sequence"/>
</dbReference>
<evidence type="ECO:0000313" key="3">
    <source>
        <dbReference type="Proteomes" id="UP000314982"/>
    </source>
</evidence>
<dbReference type="GeneTree" id="ENSGT00940000153251"/>
<proteinExistence type="predicted"/>
<reference evidence="2" key="2">
    <citation type="submission" date="2025-08" db="UniProtKB">
        <authorList>
            <consortium name="Ensembl"/>
        </authorList>
    </citation>
    <scope>IDENTIFICATION</scope>
</reference>
<dbReference type="PANTHER" id="PTHR23161">
    <property type="entry name" value="PROTEIN CIP2A"/>
    <property type="match status" value="1"/>
</dbReference>
<accession>A0A4W5KRQ2</accession>
<dbReference type="AlphaFoldDB" id="A0A4W5KRQ2"/>
<feature type="domain" description="CIP2A N-terminal" evidence="1">
    <location>
        <begin position="23"/>
        <end position="561"/>
    </location>
</feature>
<reference evidence="2" key="3">
    <citation type="submission" date="2025-09" db="UniProtKB">
        <authorList>
            <consortium name="Ensembl"/>
        </authorList>
    </citation>
    <scope>IDENTIFICATION</scope>
</reference>
<evidence type="ECO:0000259" key="1">
    <source>
        <dbReference type="Pfam" id="PF21044"/>
    </source>
</evidence>
<dbReference type="SUPFAM" id="SSF48371">
    <property type="entry name" value="ARM repeat"/>
    <property type="match status" value="1"/>
</dbReference>
<dbReference type="Pfam" id="PF21044">
    <property type="entry name" value="CIP2A_N"/>
    <property type="match status" value="1"/>
</dbReference>
<keyword evidence="3" id="KW-1185">Reference proteome</keyword>
<organism evidence="2 3">
    <name type="scientific">Hucho hucho</name>
    <name type="common">huchen</name>
    <dbReference type="NCBI Taxonomy" id="62062"/>
    <lineage>
        <taxon>Eukaryota</taxon>
        <taxon>Metazoa</taxon>
        <taxon>Chordata</taxon>
        <taxon>Craniata</taxon>
        <taxon>Vertebrata</taxon>
        <taxon>Euteleostomi</taxon>
        <taxon>Actinopterygii</taxon>
        <taxon>Neopterygii</taxon>
        <taxon>Teleostei</taxon>
        <taxon>Protacanthopterygii</taxon>
        <taxon>Salmoniformes</taxon>
        <taxon>Salmonidae</taxon>
        <taxon>Salmoninae</taxon>
        <taxon>Hucho</taxon>
    </lineage>
</organism>
<dbReference type="InterPro" id="IPR016024">
    <property type="entry name" value="ARM-type_fold"/>
</dbReference>
<dbReference type="InterPro" id="IPR048701">
    <property type="entry name" value="CIP2A_N"/>
</dbReference>
<sequence length="620" mass="67672">MDVTTCLKSLLLAIHQYRDNRTAHNAAQLQKQVEELSGMRCVRLLSSGQVLPSECVCGLVELAGDPNTSPALTGTIISLLAQLVCDDESRDVLQSSYNLTSTLASIIHCHSATPREPLVLQVRTELSMLGDCLHVSIHFVPPPPSSQSHNDDITMPCLGLMANLVRYNLSVQTHIKALSNVKVFYRTLINFLAHNSLTVVVFALSILASLTLNEDVGEKLFHAKNIHQTFQLIFNIIVNGDGTLTRKYSVDLLVDLLKNPKMADYLTRYEHFSACVSQVLGLLHVKDPDSAAKVLELLLALCGVSGLRSLLCEVVFRPAAPRLRAASRRQGAGLDAGQKTEPGLALIQWLSSPAEGEELCCLQALQLLTELLEEALGSQVVSVCVLGFVELLVPEVLGLLQGLDPAAPASQLKTHCIRTTHTTSLLLNILYLCVCLCVSQLCLSQVELLLSCCHNNDQLTCPPTGHDSSLSQVCGEAVLKAVELMSKLRQQVKDMETSFYRILQDQRMVTPLSLALTSSHREHVQTGLRLLFEATPLPDFPSLVLGESIAANNAYRQREAELSVKRVAVQQDVPAPMVKSLSGPSPSSPSHSIHSLIEKLQNGMEVCVSLYSDVCCRWCV</sequence>
<dbReference type="PANTHER" id="PTHR23161:SF2">
    <property type="entry name" value="PROTEIN CIP2A"/>
    <property type="match status" value="1"/>
</dbReference>
<reference evidence="3" key="1">
    <citation type="submission" date="2018-06" db="EMBL/GenBank/DDBJ databases">
        <title>Genome assembly of Danube salmon.</title>
        <authorList>
            <person name="Macqueen D.J."/>
            <person name="Gundappa M.K."/>
        </authorList>
    </citation>
    <scope>NUCLEOTIDE SEQUENCE [LARGE SCALE GENOMIC DNA]</scope>
</reference>
<evidence type="ECO:0000313" key="2">
    <source>
        <dbReference type="Ensembl" id="ENSHHUP00000013055.1"/>
    </source>
</evidence>
<dbReference type="Ensembl" id="ENSHHUT00000013478.1">
    <property type="protein sequence ID" value="ENSHHUP00000013055.1"/>
    <property type="gene ID" value="ENSHHUG00000008008.1"/>
</dbReference>